<comment type="caution">
    <text evidence="1">The sequence shown here is derived from an EMBL/GenBank/DDBJ whole genome shotgun (WGS) entry which is preliminary data.</text>
</comment>
<sequence length="70" mass="7767">MVKKKQRIPLFIKHINGFHVHNIRRIVSFQSDHLTATPIGIPGDDQQPSTSAMHDGDDLLAVGWVGSHSI</sequence>
<dbReference type="Proteomes" id="UP000828390">
    <property type="component" value="Unassembled WGS sequence"/>
</dbReference>
<dbReference type="AlphaFoldDB" id="A0A9D4D6Q2"/>
<dbReference type="EMBL" id="JAIWYP010000011">
    <property type="protein sequence ID" value="KAH3740023.1"/>
    <property type="molecule type" value="Genomic_DNA"/>
</dbReference>
<name>A0A9D4D6Q2_DREPO</name>
<protein>
    <submittedName>
        <fullName evidence="1">Uncharacterized protein</fullName>
    </submittedName>
</protein>
<reference evidence="1" key="2">
    <citation type="submission" date="2020-11" db="EMBL/GenBank/DDBJ databases">
        <authorList>
            <person name="McCartney M.A."/>
            <person name="Auch B."/>
            <person name="Kono T."/>
            <person name="Mallez S."/>
            <person name="Becker A."/>
            <person name="Gohl D.M."/>
            <person name="Silverstein K.A.T."/>
            <person name="Koren S."/>
            <person name="Bechman K.B."/>
            <person name="Herman A."/>
            <person name="Abrahante J.E."/>
            <person name="Garbe J."/>
        </authorList>
    </citation>
    <scope>NUCLEOTIDE SEQUENCE</scope>
    <source>
        <strain evidence="1">Duluth1</strain>
        <tissue evidence="1">Whole animal</tissue>
    </source>
</reference>
<organism evidence="1 2">
    <name type="scientific">Dreissena polymorpha</name>
    <name type="common">Zebra mussel</name>
    <name type="synonym">Mytilus polymorpha</name>
    <dbReference type="NCBI Taxonomy" id="45954"/>
    <lineage>
        <taxon>Eukaryota</taxon>
        <taxon>Metazoa</taxon>
        <taxon>Spiralia</taxon>
        <taxon>Lophotrochozoa</taxon>
        <taxon>Mollusca</taxon>
        <taxon>Bivalvia</taxon>
        <taxon>Autobranchia</taxon>
        <taxon>Heteroconchia</taxon>
        <taxon>Euheterodonta</taxon>
        <taxon>Imparidentia</taxon>
        <taxon>Neoheterodontei</taxon>
        <taxon>Myida</taxon>
        <taxon>Dreissenoidea</taxon>
        <taxon>Dreissenidae</taxon>
        <taxon>Dreissena</taxon>
    </lineage>
</organism>
<keyword evidence="2" id="KW-1185">Reference proteome</keyword>
<gene>
    <name evidence="1" type="ORF">DPMN_046718</name>
</gene>
<accession>A0A9D4D6Q2</accession>
<evidence type="ECO:0000313" key="1">
    <source>
        <dbReference type="EMBL" id="KAH3740023.1"/>
    </source>
</evidence>
<evidence type="ECO:0000313" key="2">
    <source>
        <dbReference type="Proteomes" id="UP000828390"/>
    </source>
</evidence>
<proteinExistence type="predicted"/>
<reference evidence="1" key="1">
    <citation type="journal article" date="2019" name="bioRxiv">
        <title>The Genome of the Zebra Mussel, Dreissena polymorpha: A Resource for Invasive Species Research.</title>
        <authorList>
            <person name="McCartney M.A."/>
            <person name="Auch B."/>
            <person name="Kono T."/>
            <person name="Mallez S."/>
            <person name="Zhang Y."/>
            <person name="Obille A."/>
            <person name="Becker A."/>
            <person name="Abrahante J.E."/>
            <person name="Garbe J."/>
            <person name="Badalamenti J.P."/>
            <person name="Herman A."/>
            <person name="Mangelson H."/>
            <person name="Liachko I."/>
            <person name="Sullivan S."/>
            <person name="Sone E.D."/>
            <person name="Koren S."/>
            <person name="Silverstein K.A.T."/>
            <person name="Beckman K.B."/>
            <person name="Gohl D.M."/>
        </authorList>
    </citation>
    <scope>NUCLEOTIDE SEQUENCE</scope>
    <source>
        <strain evidence="1">Duluth1</strain>
        <tissue evidence="1">Whole animal</tissue>
    </source>
</reference>